<accession>A0ABS3YQ27</accession>
<keyword evidence="3" id="KW-1185">Reference proteome</keyword>
<dbReference type="Pfam" id="PF01494">
    <property type="entry name" value="FAD_binding_3"/>
    <property type="match status" value="1"/>
</dbReference>
<dbReference type="NCBIfam" id="TIGR02032">
    <property type="entry name" value="GG-red-SF"/>
    <property type="match status" value="1"/>
</dbReference>
<dbReference type="Proteomes" id="UP000677244">
    <property type="component" value="Unassembled WGS sequence"/>
</dbReference>
<organism evidence="2 3">
    <name type="scientific">Niastella soli</name>
    <dbReference type="NCBI Taxonomy" id="2821487"/>
    <lineage>
        <taxon>Bacteria</taxon>
        <taxon>Pseudomonadati</taxon>
        <taxon>Bacteroidota</taxon>
        <taxon>Chitinophagia</taxon>
        <taxon>Chitinophagales</taxon>
        <taxon>Chitinophagaceae</taxon>
        <taxon>Niastella</taxon>
    </lineage>
</organism>
<evidence type="ECO:0000313" key="3">
    <source>
        <dbReference type="Proteomes" id="UP000677244"/>
    </source>
</evidence>
<dbReference type="InterPro" id="IPR036188">
    <property type="entry name" value="FAD/NAD-bd_sf"/>
</dbReference>
<dbReference type="PANTHER" id="PTHR42685:SF22">
    <property type="entry name" value="CONDITIONED MEDIUM FACTOR RECEPTOR 1"/>
    <property type="match status" value="1"/>
</dbReference>
<dbReference type="Gene3D" id="3.50.50.60">
    <property type="entry name" value="FAD/NAD(P)-binding domain"/>
    <property type="match status" value="1"/>
</dbReference>
<reference evidence="2 3" key="1">
    <citation type="submission" date="2021-03" db="EMBL/GenBank/DDBJ databases">
        <title>Assistant Professor.</title>
        <authorList>
            <person name="Huq M.A."/>
        </authorList>
    </citation>
    <scope>NUCLEOTIDE SEQUENCE [LARGE SCALE GENOMIC DNA]</scope>
    <source>
        <strain evidence="2 3">MAH-29</strain>
    </source>
</reference>
<feature type="domain" description="FAD-binding" evidence="1">
    <location>
        <begin position="13"/>
        <end position="311"/>
    </location>
</feature>
<protein>
    <submittedName>
        <fullName evidence="2">Geranylgeranyl reductase family protein</fullName>
    </submittedName>
</protein>
<comment type="caution">
    <text evidence="2">The sequence shown here is derived from an EMBL/GenBank/DDBJ whole genome shotgun (WGS) entry which is preliminary data.</text>
</comment>
<dbReference type="PRINTS" id="PR00420">
    <property type="entry name" value="RNGMNOXGNASE"/>
</dbReference>
<evidence type="ECO:0000259" key="1">
    <source>
        <dbReference type="Pfam" id="PF01494"/>
    </source>
</evidence>
<dbReference type="RefSeq" id="WP_209137615.1">
    <property type="nucleotide sequence ID" value="NZ_JAGHKO010000001.1"/>
</dbReference>
<dbReference type="SUPFAM" id="SSF51905">
    <property type="entry name" value="FAD/NAD(P)-binding domain"/>
    <property type="match status" value="1"/>
</dbReference>
<dbReference type="InterPro" id="IPR050407">
    <property type="entry name" value="Geranylgeranyl_reductase"/>
</dbReference>
<proteinExistence type="predicted"/>
<dbReference type="EMBL" id="JAGHKO010000001">
    <property type="protein sequence ID" value="MBO9199555.1"/>
    <property type="molecule type" value="Genomic_DNA"/>
</dbReference>
<dbReference type="PANTHER" id="PTHR42685">
    <property type="entry name" value="GERANYLGERANYL DIPHOSPHATE REDUCTASE"/>
    <property type="match status" value="1"/>
</dbReference>
<dbReference type="InterPro" id="IPR011777">
    <property type="entry name" value="Geranylgeranyl_Rdtase_fam"/>
</dbReference>
<evidence type="ECO:0000313" key="2">
    <source>
        <dbReference type="EMBL" id="MBO9199555.1"/>
    </source>
</evidence>
<dbReference type="InterPro" id="IPR002938">
    <property type="entry name" value="FAD-bd"/>
</dbReference>
<name>A0ABS3YQ27_9BACT</name>
<sequence length="385" mass="42597">MGAIVNSHNSDHYDVIIVGAGPAGCACAMALKNSGLRVALIDKHQFPRDKVCGDAIPGRAIKLLHEIDPKFAARLAAFSEKLPTRSTLCYYNNKKLDFTWTLEAYTVTREHFDNFLFDALKNSPEIHTLEGIVVSDIVRSANGYTVITKDSNKRYECTMLIGADGINGVTAKKLTNREMDRKHHVAGVRAYYSGVSGMEDTCTEVYFDKKYLPGYFWVFPIKGGMVNAGMGILSDMVVRNKINVKNAFYDFIERSPVLKEKFKDASLVGSLQGCGLPMGSRWVTMSGDHFLLVGDAASLIDPVSGDGIGNAVLSGKLAAEQVKQCFATNNFSEAFVKSYEQLLYKKAGADMRRKTKVLKTMARMPFLFEAAFVVGQNRIIKKFMK</sequence>
<gene>
    <name evidence="2" type="ORF">J7I42_04710</name>
</gene>